<proteinExistence type="predicted"/>
<dbReference type="PANTHER" id="PTHR10127:SF850">
    <property type="entry name" value="METALLOENDOPEPTIDASE"/>
    <property type="match status" value="1"/>
</dbReference>
<sequence length="480" mass="56127">MPKQSIQLLAVMIFFSHSISAFVVYEDTKIWNQKAITLYFLDGTAQQKSEVKRFAKLWQRYTGIKFNYTNTKPGIFNFEKYYKITFMGDSNVSTRGAVNGTIRFGNLADNIIFRKTTILHEFGHMLGLGHEHQRVDRPVSLDSKELITACIANQQQPRQWCKKNLNNKNNSEVFIESEYDSKSIMHYGLNHITGKNTQLLGTLPETRSNSLSYTDKYYIAMLYNQNISDRTLEKMHKQDVWKQQKFETQANKLREQTISNLTTASCKTLKYNSESKDGKFCAEGFMIIAKDDVSFPDAELKTCYTSYTNIKQKMNEHEYCQLNRVQLIKKRKMWSNQFAQHGNCKRLETKQKNRQEYFCAEGFSFVTLQNDMVGKTTQCFSSQESTYHAMLEHPVCNMDRYAFRLYKHQTKRSDTKQMKTRFCQVVTKKYKQINCPVGYKYTVIKLIDKNRPINSKCFSSKYQAINAMNKTQECTLNNLL</sequence>
<feature type="domain" description="Peptidase metallopeptidase" evidence="1">
    <location>
        <begin position="27"/>
        <end position="181"/>
    </location>
</feature>
<organism evidence="2">
    <name type="scientific">hydrothermal vent metagenome</name>
    <dbReference type="NCBI Taxonomy" id="652676"/>
    <lineage>
        <taxon>unclassified sequences</taxon>
        <taxon>metagenomes</taxon>
        <taxon>ecological metagenomes</taxon>
    </lineage>
</organism>
<dbReference type="InterPro" id="IPR024079">
    <property type="entry name" value="MetalloPept_cat_dom_sf"/>
</dbReference>
<dbReference type="EMBL" id="UOEW01000179">
    <property type="protein sequence ID" value="VAW37819.1"/>
    <property type="molecule type" value="Genomic_DNA"/>
</dbReference>
<name>A0A3B0VLW7_9ZZZZ</name>
<dbReference type="Pfam" id="PF01400">
    <property type="entry name" value="Astacin"/>
    <property type="match status" value="1"/>
</dbReference>
<reference evidence="2" key="1">
    <citation type="submission" date="2018-06" db="EMBL/GenBank/DDBJ databases">
        <authorList>
            <person name="Zhirakovskaya E."/>
        </authorList>
    </citation>
    <scope>NUCLEOTIDE SEQUENCE</scope>
</reference>
<gene>
    <name evidence="2" type="ORF">MNBD_GAMMA01-1630</name>
</gene>
<evidence type="ECO:0000259" key="1">
    <source>
        <dbReference type="SMART" id="SM00235"/>
    </source>
</evidence>
<dbReference type="Gene3D" id="3.40.390.10">
    <property type="entry name" value="Collagenase (Catalytic Domain)"/>
    <property type="match status" value="1"/>
</dbReference>
<protein>
    <recommendedName>
        <fullName evidence="1">Peptidase metallopeptidase domain-containing protein</fullName>
    </recommendedName>
</protein>
<dbReference type="AlphaFoldDB" id="A0A3B0VLW7"/>
<dbReference type="GO" id="GO:0008270">
    <property type="term" value="F:zinc ion binding"/>
    <property type="evidence" value="ECO:0007669"/>
    <property type="project" value="InterPro"/>
</dbReference>
<dbReference type="InterPro" id="IPR001506">
    <property type="entry name" value="Peptidase_M12A"/>
</dbReference>
<dbReference type="InterPro" id="IPR006026">
    <property type="entry name" value="Peptidase_Metallo"/>
</dbReference>
<dbReference type="PANTHER" id="PTHR10127">
    <property type="entry name" value="DISCOIDIN, CUB, EGF, LAMININ , AND ZINC METALLOPROTEASE DOMAIN CONTAINING"/>
    <property type="match status" value="1"/>
</dbReference>
<dbReference type="GO" id="GO:0004222">
    <property type="term" value="F:metalloendopeptidase activity"/>
    <property type="evidence" value="ECO:0007669"/>
    <property type="project" value="InterPro"/>
</dbReference>
<dbReference type="SMART" id="SM00235">
    <property type="entry name" value="ZnMc"/>
    <property type="match status" value="1"/>
</dbReference>
<dbReference type="GO" id="GO:0006508">
    <property type="term" value="P:proteolysis"/>
    <property type="evidence" value="ECO:0007669"/>
    <property type="project" value="InterPro"/>
</dbReference>
<accession>A0A3B0VLW7</accession>
<dbReference type="SUPFAM" id="SSF55486">
    <property type="entry name" value="Metalloproteases ('zincins'), catalytic domain"/>
    <property type="match status" value="1"/>
</dbReference>
<evidence type="ECO:0000313" key="2">
    <source>
        <dbReference type="EMBL" id="VAW37819.1"/>
    </source>
</evidence>